<dbReference type="EMBL" id="MN739264">
    <property type="protein sequence ID" value="QHS96145.1"/>
    <property type="molecule type" value="Genomic_DNA"/>
</dbReference>
<evidence type="ECO:0000256" key="1">
    <source>
        <dbReference type="SAM" id="MobiDB-lite"/>
    </source>
</evidence>
<dbReference type="AlphaFoldDB" id="A0A6C0BUM1"/>
<accession>A0A6C0BUM1</accession>
<feature type="compositionally biased region" description="Acidic residues" evidence="1">
    <location>
        <begin position="423"/>
        <end position="439"/>
    </location>
</feature>
<evidence type="ECO:0000313" key="2">
    <source>
        <dbReference type="EMBL" id="QHS96145.1"/>
    </source>
</evidence>
<proteinExistence type="predicted"/>
<reference evidence="2" key="1">
    <citation type="journal article" date="2020" name="Nature">
        <title>Giant virus diversity and host interactions through global metagenomics.</title>
        <authorList>
            <person name="Schulz F."/>
            <person name="Roux S."/>
            <person name="Paez-Espino D."/>
            <person name="Jungbluth S."/>
            <person name="Walsh D.A."/>
            <person name="Denef V.J."/>
            <person name="McMahon K.D."/>
            <person name="Konstantinidis K.T."/>
            <person name="Eloe-Fadrosh E.A."/>
            <person name="Kyrpides N.C."/>
            <person name="Woyke T."/>
        </authorList>
    </citation>
    <scope>NUCLEOTIDE SEQUENCE</scope>
    <source>
        <strain evidence="2">GVMAG-M-3300019093-7</strain>
    </source>
</reference>
<name>A0A6C0BUM1_9ZZZZ</name>
<feature type="region of interest" description="Disordered" evidence="1">
    <location>
        <begin position="423"/>
        <end position="446"/>
    </location>
</feature>
<protein>
    <submittedName>
        <fullName evidence="2">Uncharacterized protein</fullName>
    </submittedName>
</protein>
<sequence length="446" mass="52293">MENHIFEPNKDFVFSNISLGQPTTIQGGAYFTKILYKEKPFFIETPKSLSKQGFVKNGKKMFCDLMFDNTNEEFIHWVENLETKCQELIHEKGDEWFQNKLEMNDIETAFTSALRIYKSGKYYLMRVNVKMNYNTSIPLVKIYNESEVPLNIDDIKSDTNIISIIEIQGIKFTSRNFQIELEMKQSMVLNTYEMFESCLIKRNPGTKPAFDPKIKSLEETQILYKPPFVETVNHDEKTEERIDEKIDEKNESVNLVSTNTIGDSSLEEFTPTIENTSLEENETSETIFQDVKKDRGDQKSDNHIKEDVDLNIKDEIDLEEHGKKIEKPNDTNIYLHIEEKETSDEIQNQTIDTIEKDELKEINDINLDIDTLEPMKLKKPNEFYYEIYKKAKEKAKMAKKEMMIAYLEAKNIKKIYMLDDLEDSDSDENSLDSDLDLENEYLKNKE</sequence>
<organism evidence="2">
    <name type="scientific">viral metagenome</name>
    <dbReference type="NCBI Taxonomy" id="1070528"/>
    <lineage>
        <taxon>unclassified sequences</taxon>
        <taxon>metagenomes</taxon>
        <taxon>organismal metagenomes</taxon>
    </lineage>
</organism>